<dbReference type="PANTHER" id="PTHR31319">
    <property type="entry name" value="ZINC FINGER PROTEIN CONSTANS-LIKE 4"/>
    <property type="match status" value="1"/>
</dbReference>
<feature type="compositionally biased region" description="Low complexity" evidence="4">
    <location>
        <begin position="78"/>
        <end position="116"/>
    </location>
</feature>
<evidence type="ECO:0000256" key="3">
    <source>
        <dbReference type="PROSITE-ProRule" id="PRU00357"/>
    </source>
</evidence>
<feature type="domain" description="CCT" evidence="5">
    <location>
        <begin position="334"/>
        <end position="376"/>
    </location>
</feature>
<feature type="region of interest" description="Disordered" evidence="4">
    <location>
        <begin position="367"/>
        <end position="398"/>
    </location>
</feature>
<feature type="compositionally biased region" description="Basic and acidic residues" evidence="4">
    <location>
        <begin position="374"/>
        <end position="384"/>
    </location>
</feature>
<evidence type="ECO:0000256" key="4">
    <source>
        <dbReference type="SAM" id="MobiDB-lite"/>
    </source>
</evidence>
<sequence length="432" mass="47311">MLHQVIQQQQEQDEISSQISAQIFEFCDPELFQETLQNSEVTSSSNCCYDENSSYATNLSLPLDLETKFSTYQDNNGNTDTTIAPTPTTTSTTTTSSTNTTTASTNTTNINATTATTNNNNSGNLSIIFDSQEEIDNDISASIDFSPSPPFSVPPFLMTQQDQFDFTSVPTQIPLADSVVEGFSQYPADPVPPLMSAPLSSVFEEDCLSSVPSYVPLNPSSPSCSFLGPTMGAYMPAGTMNAAALSADSTGIFTSSILMASELQPQDLEYQGDNGGIFCPESLPRGFNPEDLQMLGAESQQLVSGAGNSTSLPTEIPMAEDPNFKVGKLSVEERKEKIHRYMKKRNERNFTKKIKYACRKTLADSRPRVRGRFAKNDDFGENHRPSGSNHEDDEDDEVVVKEEEDMVDSSDIFAHISGVNSFKCSYPIQSWI</sequence>
<organism evidence="6 7">
    <name type="scientific">Rosa chinensis</name>
    <name type="common">China rose</name>
    <dbReference type="NCBI Taxonomy" id="74649"/>
    <lineage>
        <taxon>Eukaryota</taxon>
        <taxon>Viridiplantae</taxon>
        <taxon>Streptophyta</taxon>
        <taxon>Embryophyta</taxon>
        <taxon>Tracheophyta</taxon>
        <taxon>Spermatophyta</taxon>
        <taxon>Magnoliopsida</taxon>
        <taxon>eudicotyledons</taxon>
        <taxon>Gunneridae</taxon>
        <taxon>Pentapetalae</taxon>
        <taxon>rosids</taxon>
        <taxon>fabids</taxon>
        <taxon>Rosales</taxon>
        <taxon>Rosaceae</taxon>
        <taxon>Rosoideae</taxon>
        <taxon>Rosoideae incertae sedis</taxon>
        <taxon>Rosa</taxon>
    </lineage>
</organism>
<dbReference type="OrthoDB" id="153872at2759"/>
<dbReference type="AlphaFoldDB" id="A0A2P6QRH0"/>
<dbReference type="Proteomes" id="UP000238479">
    <property type="component" value="Chromosome 4"/>
</dbReference>
<gene>
    <name evidence="6" type="ORF">RchiOBHm_Chr4g0395281</name>
</gene>
<reference evidence="6 7" key="1">
    <citation type="journal article" date="2018" name="Nat. Genet.">
        <title>The Rosa genome provides new insights in the design of modern roses.</title>
        <authorList>
            <person name="Bendahmane M."/>
        </authorList>
    </citation>
    <scope>NUCLEOTIDE SEQUENCE [LARGE SCALE GENOMIC DNA]</scope>
    <source>
        <strain evidence="7">cv. Old Blush</strain>
    </source>
</reference>
<dbReference type="STRING" id="74649.A0A2P6QRH0"/>
<evidence type="ECO:0000313" key="6">
    <source>
        <dbReference type="EMBL" id="PRQ36773.1"/>
    </source>
</evidence>
<dbReference type="EMBL" id="PDCK01000042">
    <property type="protein sequence ID" value="PRQ36773.1"/>
    <property type="molecule type" value="Genomic_DNA"/>
</dbReference>
<accession>A0A2P6QRH0</accession>
<dbReference type="InterPro" id="IPR010402">
    <property type="entry name" value="CCT_domain"/>
</dbReference>
<dbReference type="OMA" id="FSQYPTD"/>
<dbReference type="PROSITE" id="PS51017">
    <property type="entry name" value="CCT"/>
    <property type="match status" value="1"/>
</dbReference>
<dbReference type="GO" id="GO:0003700">
    <property type="term" value="F:DNA-binding transcription factor activity"/>
    <property type="evidence" value="ECO:0007669"/>
    <property type="project" value="TreeGrafter"/>
</dbReference>
<evidence type="ECO:0000259" key="5">
    <source>
        <dbReference type="PROSITE" id="PS51017"/>
    </source>
</evidence>
<keyword evidence="7" id="KW-1185">Reference proteome</keyword>
<keyword evidence="2 3" id="KW-0539">Nucleus</keyword>
<dbReference type="GO" id="GO:0009909">
    <property type="term" value="P:regulation of flower development"/>
    <property type="evidence" value="ECO:0007669"/>
    <property type="project" value="InterPro"/>
</dbReference>
<comment type="subcellular location">
    <subcellularLocation>
        <location evidence="1 3">Nucleus</location>
    </subcellularLocation>
</comment>
<dbReference type="SMR" id="A0A2P6QRH0"/>
<evidence type="ECO:0000256" key="2">
    <source>
        <dbReference type="ARBA" id="ARBA00023242"/>
    </source>
</evidence>
<dbReference type="GO" id="GO:0005634">
    <property type="term" value="C:nucleus"/>
    <property type="evidence" value="ECO:0007669"/>
    <property type="project" value="UniProtKB-SubCell"/>
</dbReference>
<dbReference type="PANTHER" id="PTHR31319:SF110">
    <property type="entry name" value="CCT MOTIF FAMILY PROTEIN"/>
    <property type="match status" value="1"/>
</dbReference>
<evidence type="ECO:0000256" key="1">
    <source>
        <dbReference type="ARBA" id="ARBA00004123"/>
    </source>
</evidence>
<comment type="caution">
    <text evidence="6">The sequence shown here is derived from an EMBL/GenBank/DDBJ whole genome shotgun (WGS) entry which is preliminary data.</text>
</comment>
<proteinExistence type="predicted"/>
<name>A0A2P6QRH0_ROSCH</name>
<dbReference type="InterPro" id="IPR045281">
    <property type="entry name" value="CONSTANS-like"/>
</dbReference>
<dbReference type="Pfam" id="PF06203">
    <property type="entry name" value="CCT"/>
    <property type="match status" value="1"/>
</dbReference>
<evidence type="ECO:0000313" key="7">
    <source>
        <dbReference type="Proteomes" id="UP000238479"/>
    </source>
</evidence>
<feature type="region of interest" description="Disordered" evidence="4">
    <location>
        <begin position="76"/>
        <end position="116"/>
    </location>
</feature>
<protein>
    <submittedName>
        <fullName evidence="6">Putative transcription factor C2C2-CO-like family</fullName>
    </submittedName>
</protein>
<dbReference type="Gramene" id="PRQ36773">
    <property type="protein sequence ID" value="PRQ36773"/>
    <property type="gene ID" value="RchiOBHm_Chr4g0395281"/>
</dbReference>